<evidence type="ECO:0000256" key="1">
    <source>
        <dbReference type="ARBA" id="ARBA00022574"/>
    </source>
</evidence>
<gene>
    <name evidence="5" type="ORF">BSAL_37050</name>
</gene>
<dbReference type="SMART" id="SM00320">
    <property type="entry name" value="WD40"/>
    <property type="match status" value="4"/>
</dbReference>
<feature type="compositionally biased region" description="Polar residues" evidence="4">
    <location>
        <begin position="400"/>
        <end position="415"/>
    </location>
</feature>
<evidence type="ECO:0000256" key="4">
    <source>
        <dbReference type="SAM" id="MobiDB-lite"/>
    </source>
</evidence>
<evidence type="ECO:0000313" key="6">
    <source>
        <dbReference type="Proteomes" id="UP000051952"/>
    </source>
</evidence>
<feature type="region of interest" description="Disordered" evidence="4">
    <location>
        <begin position="400"/>
        <end position="420"/>
    </location>
</feature>
<name>A0A0S4JPZ3_BODSA</name>
<feature type="region of interest" description="Disordered" evidence="4">
    <location>
        <begin position="105"/>
        <end position="138"/>
    </location>
</feature>
<feature type="region of interest" description="Disordered" evidence="4">
    <location>
        <begin position="442"/>
        <end position="490"/>
    </location>
</feature>
<organism evidence="5 6">
    <name type="scientific">Bodo saltans</name>
    <name type="common">Flagellated protozoan</name>
    <dbReference type="NCBI Taxonomy" id="75058"/>
    <lineage>
        <taxon>Eukaryota</taxon>
        <taxon>Discoba</taxon>
        <taxon>Euglenozoa</taxon>
        <taxon>Kinetoplastea</taxon>
        <taxon>Metakinetoplastina</taxon>
        <taxon>Eubodonida</taxon>
        <taxon>Bodonidae</taxon>
        <taxon>Bodo</taxon>
    </lineage>
</organism>
<dbReference type="PROSITE" id="PS50294">
    <property type="entry name" value="WD_REPEATS_REGION"/>
    <property type="match status" value="1"/>
</dbReference>
<feature type="compositionally biased region" description="Low complexity" evidence="4">
    <location>
        <begin position="105"/>
        <end position="121"/>
    </location>
</feature>
<evidence type="ECO:0000256" key="3">
    <source>
        <dbReference type="PROSITE-ProRule" id="PRU00221"/>
    </source>
</evidence>
<reference evidence="6" key="1">
    <citation type="submission" date="2015-09" db="EMBL/GenBank/DDBJ databases">
        <authorList>
            <consortium name="Pathogen Informatics"/>
        </authorList>
    </citation>
    <scope>NUCLEOTIDE SEQUENCE [LARGE SCALE GENOMIC DNA]</scope>
    <source>
        <strain evidence="6">Lake Konstanz</strain>
    </source>
</reference>
<dbReference type="VEuPathDB" id="TriTrypDB:BSAL_37050"/>
<feature type="compositionally biased region" description="Low complexity" evidence="4">
    <location>
        <begin position="442"/>
        <end position="458"/>
    </location>
</feature>
<feature type="repeat" description="WD" evidence="3">
    <location>
        <begin position="204"/>
        <end position="244"/>
    </location>
</feature>
<dbReference type="EMBL" id="CYKH01002039">
    <property type="protein sequence ID" value="CUG92391.1"/>
    <property type="molecule type" value="Genomic_DNA"/>
</dbReference>
<feature type="compositionally biased region" description="Basic and acidic residues" evidence="4">
    <location>
        <begin position="467"/>
        <end position="482"/>
    </location>
</feature>
<dbReference type="PANTHER" id="PTHR16017">
    <property type="entry name" value="GASTRULATION DEFECTIVE PROTEIN 1-RELATED"/>
    <property type="match status" value="1"/>
</dbReference>
<dbReference type="Pfam" id="PF00400">
    <property type="entry name" value="WD40"/>
    <property type="match status" value="2"/>
</dbReference>
<dbReference type="OrthoDB" id="261974at2759"/>
<dbReference type="Proteomes" id="UP000051952">
    <property type="component" value="Unassembled WGS sequence"/>
</dbReference>
<dbReference type="InterPro" id="IPR001680">
    <property type="entry name" value="WD40_rpt"/>
</dbReference>
<keyword evidence="6" id="KW-1185">Reference proteome</keyword>
<keyword evidence="1 3" id="KW-0853">WD repeat</keyword>
<dbReference type="Gene3D" id="2.130.10.10">
    <property type="entry name" value="YVTN repeat-like/Quinoprotein amine dehydrogenase"/>
    <property type="match status" value="2"/>
</dbReference>
<dbReference type="PROSITE" id="PS50082">
    <property type="entry name" value="WD_REPEATS_2"/>
    <property type="match status" value="1"/>
</dbReference>
<dbReference type="GO" id="GO:0005634">
    <property type="term" value="C:nucleus"/>
    <property type="evidence" value="ECO:0007669"/>
    <property type="project" value="TreeGrafter"/>
</dbReference>
<dbReference type="AlphaFoldDB" id="A0A0S4JPZ3"/>
<dbReference type="InterPro" id="IPR051858">
    <property type="entry name" value="WD_repeat_GAD-1"/>
</dbReference>
<protein>
    <submittedName>
        <fullName evidence="5">WD40 repeat-containing protein, putative</fullName>
    </submittedName>
</protein>
<sequence>MNLADSDDDVEYDPTAVSLAPQPVVHAPRAVAPTVAATAAAAIPSAAVRSETASAFPLLTHWRMPQKSPVTAVAMQQAGSILCVGNREGSVFMFNFLERSDDATSVAKKPAKTPTPSSSSTQQGGHRSKEDALQKPFAPTRIMTPFPTSYGKNLAITQLGFLPSTHIVLLGCDGDHLMAVDASSGRQMDRSAVGSRSVIDTVRSPGHKAALTDVAYLAGERFCTSSLDGTVRLWDLRKMRYGSSYAAKHGQDGSATLTTTIAVNSCCVMGDSVLSGGADGFIQVWDARSSYRPGRSSAVIAPPTEGSVSRLLAVSDHSFACLYGSGQLCFIDVRKPTEACTVASQSLTHRGDHVAPKLSLCRRSSAPSTLFAVMTGVQGASSVVKEFDLQTGRALRTLQLGHTSQSASTGSGSPEETTDGIPCVAVDEVGEQMIVGDGVSSTVRLHSSTSSKRPSSTPAQQWCDWTSGKREGAVQKRPRELIDDGDLELF</sequence>
<dbReference type="GO" id="GO:0035861">
    <property type="term" value="C:site of double-strand break"/>
    <property type="evidence" value="ECO:0007669"/>
    <property type="project" value="TreeGrafter"/>
</dbReference>
<dbReference type="PANTHER" id="PTHR16017:SF0">
    <property type="entry name" value="WD REPEAT-CONTAINING PROTEIN 70"/>
    <property type="match status" value="1"/>
</dbReference>
<proteinExistence type="predicted"/>
<evidence type="ECO:0000256" key="2">
    <source>
        <dbReference type="ARBA" id="ARBA00022737"/>
    </source>
</evidence>
<dbReference type="InterPro" id="IPR036322">
    <property type="entry name" value="WD40_repeat_dom_sf"/>
</dbReference>
<keyword evidence="2" id="KW-0677">Repeat</keyword>
<evidence type="ECO:0000313" key="5">
    <source>
        <dbReference type="EMBL" id="CUG92391.1"/>
    </source>
</evidence>
<dbReference type="SUPFAM" id="SSF50978">
    <property type="entry name" value="WD40 repeat-like"/>
    <property type="match status" value="1"/>
</dbReference>
<dbReference type="InterPro" id="IPR015943">
    <property type="entry name" value="WD40/YVTN_repeat-like_dom_sf"/>
</dbReference>
<accession>A0A0S4JPZ3</accession>